<dbReference type="AlphaFoldDB" id="A0A6A5KG12"/>
<feature type="non-terminal residue" evidence="2">
    <location>
        <position position="118"/>
    </location>
</feature>
<feature type="compositionally biased region" description="Basic and acidic residues" evidence="1">
    <location>
        <begin position="1"/>
        <end position="10"/>
    </location>
</feature>
<keyword evidence="3" id="KW-1185">Reference proteome</keyword>
<feature type="compositionally biased region" description="Low complexity" evidence="1">
    <location>
        <begin position="18"/>
        <end position="30"/>
    </location>
</feature>
<organism evidence="2 3">
    <name type="scientific">Decorospora gaudefroyi</name>
    <dbReference type="NCBI Taxonomy" id="184978"/>
    <lineage>
        <taxon>Eukaryota</taxon>
        <taxon>Fungi</taxon>
        <taxon>Dikarya</taxon>
        <taxon>Ascomycota</taxon>
        <taxon>Pezizomycotina</taxon>
        <taxon>Dothideomycetes</taxon>
        <taxon>Pleosporomycetidae</taxon>
        <taxon>Pleosporales</taxon>
        <taxon>Pleosporineae</taxon>
        <taxon>Pleosporaceae</taxon>
        <taxon>Decorospora</taxon>
    </lineage>
</organism>
<gene>
    <name evidence="2" type="ORF">BDW02DRAFT_460932</name>
</gene>
<feature type="region of interest" description="Disordered" evidence="1">
    <location>
        <begin position="1"/>
        <end position="34"/>
    </location>
</feature>
<evidence type="ECO:0000256" key="1">
    <source>
        <dbReference type="SAM" id="MobiDB-lite"/>
    </source>
</evidence>
<evidence type="ECO:0000313" key="3">
    <source>
        <dbReference type="Proteomes" id="UP000800040"/>
    </source>
</evidence>
<protein>
    <submittedName>
        <fullName evidence="2">Uncharacterized protein</fullName>
    </submittedName>
</protein>
<proteinExistence type="predicted"/>
<sequence length="118" mass="13201">FESQLRDARPETAVARPVEASEVATAASTAADKDDDGLDCRFADDFEGIDWSRLVGFIRPPRTQSQRKSWVYKHGYRVALQANPARIYFVCRDCYLSKRTDTGVLETTQATSSASIHL</sequence>
<dbReference type="OrthoDB" id="3791143at2759"/>
<dbReference type="Proteomes" id="UP000800040">
    <property type="component" value="Unassembled WGS sequence"/>
</dbReference>
<feature type="non-terminal residue" evidence="2">
    <location>
        <position position="1"/>
    </location>
</feature>
<reference evidence="2" key="1">
    <citation type="submission" date="2020-01" db="EMBL/GenBank/DDBJ databases">
        <authorList>
            <consortium name="DOE Joint Genome Institute"/>
            <person name="Haridas S."/>
            <person name="Albert R."/>
            <person name="Binder M."/>
            <person name="Bloem J."/>
            <person name="Labutti K."/>
            <person name="Salamov A."/>
            <person name="Andreopoulos B."/>
            <person name="Baker S.E."/>
            <person name="Barry K."/>
            <person name="Bills G."/>
            <person name="Bluhm B.H."/>
            <person name="Cannon C."/>
            <person name="Castanera R."/>
            <person name="Culley D.E."/>
            <person name="Daum C."/>
            <person name="Ezra D."/>
            <person name="Gonzalez J.B."/>
            <person name="Henrissat B."/>
            <person name="Kuo A."/>
            <person name="Liang C."/>
            <person name="Lipzen A."/>
            <person name="Lutzoni F."/>
            <person name="Magnuson J."/>
            <person name="Mondo S."/>
            <person name="Nolan M."/>
            <person name="Ohm R."/>
            <person name="Pangilinan J."/>
            <person name="Park H.-J."/>
            <person name="Ramirez L."/>
            <person name="Alfaro M."/>
            <person name="Sun H."/>
            <person name="Tritt A."/>
            <person name="Yoshinaga Y."/>
            <person name="Zwiers L.-H."/>
            <person name="Turgeon B.G."/>
            <person name="Goodwin S.B."/>
            <person name="Spatafora J.W."/>
            <person name="Crous P.W."/>
            <person name="Grigoriev I.V."/>
        </authorList>
    </citation>
    <scope>NUCLEOTIDE SEQUENCE</scope>
    <source>
        <strain evidence="2">P77</strain>
    </source>
</reference>
<name>A0A6A5KG12_9PLEO</name>
<dbReference type="EMBL" id="ML975342">
    <property type="protein sequence ID" value="KAF1832273.1"/>
    <property type="molecule type" value="Genomic_DNA"/>
</dbReference>
<evidence type="ECO:0000313" key="2">
    <source>
        <dbReference type="EMBL" id="KAF1832273.1"/>
    </source>
</evidence>
<accession>A0A6A5KG12</accession>